<feature type="compositionally biased region" description="Polar residues" evidence="1">
    <location>
        <begin position="13"/>
        <end position="24"/>
    </location>
</feature>
<reference evidence="3" key="4">
    <citation type="journal article" date="2015" name="G3 (Bethesda)">
        <title>Genome sequences of three phytopathogenic species of the Magnaporthaceae family of fungi.</title>
        <authorList>
            <person name="Okagaki L.H."/>
            <person name="Nunes C.C."/>
            <person name="Sailsbery J."/>
            <person name="Clay B."/>
            <person name="Brown D."/>
            <person name="John T."/>
            <person name="Oh Y."/>
            <person name="Young N."/>
            <person name="Fitzgerald M."/>
            <person name="Haas B.J."/>
            <person name="Zeng Q."/>
            <person name="Young S."/>
            <person name="Adiconis X."/>
            <person name="Fan L."/>
            <person name="Levin J.Z."/>
            <person name="Mitchell T.K."/>
            <person name="Okubara P.A."/>
            <person name="Farman M.L."/>
            <person name="Kohn L.M."/>
            <person name="Birren B."/>
            <person name="Ma L.-J."/>
            <person name="Dean R.A."/>
        </authorList>
    </citation>
    <scope>NUCLEOTIDE SEQUENCE</scope>
    <source>
        <strain evidence="3">R3-111a-1</strain>
    </source>
</reference>
<accession>J3NTQ6</accession>
<protein>
    <submittedName>
        <fullName evidence="2 3">Uncharacterized protein</fullName>
    </submittedName>
</protein>
<evidence type="ECO:0000256" key="1">
    <source>
        <dbReference type="SAM" id="MobiDB-lite"/>
    </source>
</evidence>
<evidence type="ECO:0000313" key="2">
    <source>
        <dbReference type="EMBL" id="EJT79571.1"/>
    </source>
</evidence>
<dbReference type="Proteomes" id="UP000006039">
    <property type="component" value="Unassembled WGS sequence"/>
</dbReference>
<gene>
    <name evidence="3" type="primary">20345114</name>
    <name evidence="2" type="ORF">GGTG_04656</name>
</gene>
<evidence type="ECO:0000313" key="3">
    <source>
        <dbReference type="EnsemblFungi" id="EJT79571"/>
    </source>
</evidence>
<name>J3NTQ6_GAET3</name>
<reference evidence="4" key="1">
    <citation type="submission" date="2010-07" db="EMBL/GenBank/DDBJ databases">
        <title>The genome sequence of Gaeumannomyces graminis var. tritici strain R3-111a-1.</title>
        <authorList>
            <consortium name="The Broad Institute Genome Sequencing Platform"/>
            <person name="Ma L.-J."/>
            <person name="Dead R."/>
            <person name="Young S."/>
            <person name="Zeng Q."/>
            <person name="Koehrsen M."/>
            <person name="Alvarado L."/>
            <person name="Berlin A."/>
            <person name="Chapman S.B."/>
            <person name="Chen Z."/>
            <person name="Freedman E."/>
            <person name="Gellesch M."/>
            <person name="Goldberg J."/>
            <person name="Griggs A."/>
            <person name="Gujja S."/>
            <person name="Heilman E.R."/>
            <person name="Heiman D."/>
            <person name="Hepburn T."/>
            <person name="Howarth C."/>
            <person name="Jen D."/>
            <person name="Larson L."/>
            <person name="Mehta T."/>
            <person name="Neiman D."/>
            <person name="Pearson M."/>
            <person name="Roberts A."/>
            <person name="Saif S."/>
            <person name="Shea T."/>
            <person name="Shenoy N."/>
            <person name="Sisk P."/>
            <person name="Stolte C."/>
            <person name="Sykes S."/>
            <person name="Walk T."/>
            <person name="White J."/>
            <person name="Yandava C."/>
            <person name="Haas B."/>
            <person name="Nusbaum C."/>
            <person name="Birren B."/>
        </authorList>
    </citation>
    <scope>NUCLEOTIDE SEQUENCE [LARGE SCALE GENOMIC DNA]</scope>
    <source>
        <strain evidence="4">R3-111a-1</strain>
    </source>
</reference>
<organism evidence="2">
    <name type="scientific">Gaeumannomyces tritici (strain R3-111a-1)</name>
    <name type="common">Wheat and barley take-all root rot fungus</name>
    <name type="synonym">Gaeumannomyces graminis var. tritici</name>
    <dbReference type="NCBI Taxonomy" id="644352"/>
    <lineage>
        <taxon>Eukaryota</taxon>
        <taxon>Fungi</taxon>
        <taxon>Dikarya</taxon>
        <taxon>Ascomycota</taxon>
        <taxon>Pezizomycotina</taxon>
        <taxon>Sordariomycetes</taxon>
        <taxon>Sordariomycetidae</taxon>
        <taxon>Magnaporthales</taxon>
        <taxon>Magnaporthaceae</taxon>
        <taxon>Gaeumannomyces</taxon>
    </lineage>
</organism>
<dbReference type="AlphaFoldDB" id="J3NTQ6"/>
<dbReference type="VEuPathDB" id="FungiDB:GGTG_04656"/>
<reference evidence="3" key="5">
    <citation type="submission" date="2018-04" db="UniProtKB">
        <authorList>
            <consortium name="EnsemblFungi"/>
        </authorList>
    </citation>
    <scope>IDENTIFICATION</scope>
    <source>
        <strain evidence="3">R3-111a-1</strain>
    </source>
</reference>
<feature type="compositionally biased region" description="Basic and acidic residues" evidence="1">
    <location>
        <begin position="61"/>
        <end position="72"/>
    </location>
</feature>
<dbReference type="HOGENOM" id="CLU_2722381_0_0_1"/>
<proteinExistence type="predicted"/>
<reference evidence="2" key="3">
    <citation type="submission" date="2010-09" db="EMBL/GenBank/DDBJ databases">
        <title>Annotation of Gaeumannomyces graminis var. tritici R3-111a-1.</title>
        <authorList>
            <consortium name="The Broad Institute Genome Sequencing Platform"/>
            <person name="Ma L.-J."/>
            <person name="Dead R."/>
            <person name="Young S.K."/>
            <person name="Zeng Q."/>
            <person name="Gargeya S."/>
            <person name="Fitzgerald M."/>
            <person name="Haas B."/>
            <person name="Abouelleil A."/>
            <person name="Alvarado L."/>
            <person name="Arachchi H.M."/>
            <person name="Berlin A."/>
            <person name="Brown A."/>
            <person name="Chapman S.B."/>
            <person name="Chen Z."/>
            <person name="Dunbar C."/>
            <person name="Freedman E."/>
            <person name="Gearin G."/>
            <person name="Gellesch M."/>
            <person name="Goldberg J."/>
            <person name="Griggs A."/>
            <person name="Gujja S."/>
            <person name="Heiman D."/>
            <person name="Howarth C."/>
            <person name="Larson L."/>
            <person name="Lui A."/>
            <person name="MacDonald P.J.P."/>
            <person name="Mehta T."/>
            <person name="Montmayeur A."/>
            <person name="Murphy C."/>
            <person name="Neiman D."/>
            <person name="Pearson M."/>
            <person name="Priest M."/>
            <person name="Roberts A."/>
            <person name="Saif S."/>
            <person name="Shea T."/>
            <person name="Shenoy N."/>
            <person name="Sisk P."/>
            <person name="Stolte C."/>
            <person name="Sykes S."/>
            <person name="Yandava C."/>
            <person name="Wortman J."/>
            <person name="Nusbaum C."/>
            <person name="Birren B."/>
        </authorList>
    </citation>
    <scope>NUCLEOTIDE SEQUENCE</scope>
    <source>
        <strain evidence="2">R3-111a-1</strain>
    </source>
</reference>
<dbReference type="RefSeq" id="XP_009220716.1">
    <property type="nucleotide sequence ID" value="XM_009222452.1"/>
</dbReference>
<evidence type="ECO:0000313" key="4">
    <source>
        <dbReference type="Proteomes" id="UP000006039"/>
    </source>
</evidence>
<feature type="region of interest" description="Disordered" evidence="1">
    <location>
        <begin position="1"/>
        <end position="72"/>
    </location>
</feature>
<dbReference type="EMBL" id="GL385396">
    <property type="protein sequence ID" value="EJT79571.1"/>
    <property type="molecule type" value="Genomic_DNA"/>
</dbReference>
<reference evidence="2" key="2">
    <citation type="submission" date="2010-07" db="EMBL/GenBank/DDBJ databases">
        <authorList>
            <consortium name="The Broad Institute Genome Sequencing Platform"/>
            <consortium name="Broad Institute Genome Sequencing Center for Infectious Disease"/>
            <person name="Ma L.-J."/>
            <person name="Dead R."/>
            <person name="Young S."/>
            <person name="Zeng Q."/>
            <person name="Koehrsen M."/>
            <person name="Alvarado L."/>
            <person name="Berlin A."/>
            <person name="Chapman S.B."/>
            <person name="Chen Z."/>
            <person name="Freedman E."/>
            <person name="Gellesch M."/>
            <person name="Goldberg J."/>
            <person name="Griggs A."/>
            <person name="Gujja S."/>
            <person name="Heilman E.R."/>
            <person name="Heiman D."/>
            <person name="Hepburn T."/>
            <person name="Howarth C."/>
            <person name="Jen D."/>
            <person name="Larson L."/>
            <person name="Mehta T."/>
            <person name="Neiman D."/>
            <person name="Pearson M."/>
            <person name="Roberts A."/>
            <person name="Saif S."/>
            <person name="Shea T."/>
            <person name="Shenoy N."/>
            <person name="Sisk P."/>
            <person name="Stolte C."/>
            <person name="Sykes S."/>
            <person name="Walk T."/>
            <person name="White J."/>
            <person name="Yandava C."/>
            <person name="Haas B."/>
            <person name="Nusbaum C."/>
            <person name="Birren B."/>
        </authorList>
    </citation>
    <scope>NUCLEOTIDE SEQUENCE</scope>
    <source>
        <strain evidence="2">R3-111a-1</strain>
    </source>
</reference>
<sequence length="72" mass="7586">MPQKGPHLLKSLATASKKPQQTVLASPRTEQAEEAPADGVGLSEAQAEDALETGVPKHGAGRREKETLALEE</sequence>
<keyword evidence="4" id="KW-1185">Reference proteome</keyword>
<dbReference type="GeneID" id="20345114"/>
<dbReference type="EnsemblFungi" id="EJT79571">
    <property type="protein sequence ID" value="EJT79571"/>
    <property type="gene ID" value="GGTG_04656"/>
</dbReference>